<sequence length="532" mass="59068">MSMTLMSLPATSTISDTTTAPTVLATPSTSLNAFSSMLHLSNASGSSSSLAFVGNSPSAVLFFFAIALGVGIPCLFIFFTVRYFVRFRYGFHGYTVSGRGDAPDVNYHHYSNREIREHLQYLRNHHYIRDEYLERQIFLAARRRRRGRFSKMKKLTASEVEDLFPKATYADWLASGLSDRANKQLTELASSVEPKSSAVAGDRTDVIELHHLNVSNSGDENDDPDHVFAYITEQSNDKTARSATPHDHSDGLSLAVEQYKVHFDLGSCAICLDMFEAEDVVRGLLCGHVYHSDCLDPWLTWRRACCPICKRDYYKEASGSGEARAGNVIESAYVHDNQSAVASHGANNETADASDTADTETASAGNTGGLDILTEELNYEYVRRDSQLQALFNELIPSSERVRVILEEHPDMNLEARARETAARKCHSVWRVWFWRLMGISQEDLYHWAVLDIYQSSQRQSNGDTRTGDEEQTNGQNSGGRRAAGGENGEADVEMTETGVLRPADLATPYGNELTEIDVSETAHRDAVSRGV</sequence>
<feature type="transmembrane region" description="Helical" evidence="3">
    <location>
        <begin position="59"/>
        <end position="85"/>
    </location>
</feature>
<feature type="domain" description="RING-type" evidence="4">
    <location>
        <begin position="268"/>
        <end position="310"/>
    </location>
</feature>
<dbReference type="GO" id="GO:0008270">
    <property type="term" value="F:zinc ion binding"/>
    <property type="evidence" value="ECO:0007669"/>
    <property type="project" value="UniProtKB-KW"/>
</dbReference>
<keyword evidence="3" id="KW-0472">Membrane</keyword>
<dbReference type="CDD" id="cd16473">
    <property type="entry name" value="RING-H2_RNF103"/>
    <property type="match status" value="1"/>
</dbReference>
<dbReference type="OrthoDB" id="8062037at2759"/>
<dbReference type="SUPFAM" id="SSF57850">
    <property type="entry name" value="RING/U-box"/>
    <property type="match status" value="1"/>
</dbReference>
<evidence type="ECO:0000259" key="4">
    <source>
        <dbReference type="PROSITE" id="PS50089"/>
    </source>
</evidence>
<feature type="region of interest" description="Disordered" evidence="2">
    <location>
        <begin position="458"/>
        <end position="496"/>
    </location>
</feature>
<dbReference type="InterPro" id="IPR013083">
    <property type="entry name" value="Znf_RING/FYVE/PHD"/>
</dbReference>
<evidence type="ECO:0000256" key="2">
    <source>
        <dbReference type="SAM" id="MobiDB-lite"/>
    </source>
</evidence>
<dbReference type="EMBL" id="ML004431">
    <property type="protein sequence ID" value="RKP32387.1"/>
    <property type="molecule type" value="Genomic_DNA"/>
</dbReference>
<protein>
    <recommendedName>
        <fullName evidence="4">RING-type domain-containing protein</fullName>
    </recommendedName>
</protein>
<feature type="region of interest" description="Disordered" evidence="2">
    <location>
        <begin position="340"/>
        <end position="367"/>
    </location>
</feature>
<dbReference type="SMART" id="SM00184">
    <property type="entry name" value="RING"/>
    <property type="match status" value="1"/>
</dbReference>
<dbReference type="AlphaFoldDB" id="A0A4P9ZGZ4"/>
<reference evidence="6" key="1">
    <citation type="journal article" date="2018" name="Nat. Microbiol.">
        <title>Leveraging single-cell genomics to expand the fungal tree of life.</title>
        <authorList>
            <person name="Ahrendt S.R."/>
            <person name="Quandt C.A."/>
            <person name="Ciobanu D."/>
            <person name="Clum A."/>
            <person name="Salamov A."/>
            <person name="Andreopoulos B."/>
            <person name="Cheng J.F."/>
            <person name="Woyke T."/>
            <person name="Pelin A."/>
            <person name="Henrissat B."/>
            <person name="Reynolds N.K."/>
            <person name="Benny G.L."/>
            <person name="Smith M.E."/>
            <person name="James T.Y."/>
            <person name="Grigoriev I.V."/>
        </authorList>
    </citation>
    <scope>NUCLEOTIDE SEQUENCE [LARGE SCALE GENOMIC DNA]</scope>
    <source>
        <strain evidence="6">Baker2002</strain>
    </source>
</reference>
<accession>A0A4P9ZGZ4</accession>
<dbReference type="Proteomes" id="UP000268321">
    <property type="component" value="Unassembled WGS sequence"/>
</dbReference>
<name>A0A4P9ZGZ4_9ASCO</name>
<keyword evidence="3" id="KW-1133">Transmembrane helix</keyword>
<proteinExistence type="predicted"/>
<evidence type="ECO:0000313" key="6">
    <source>
        <dbReference type="Proteomes" id="UP000268321"/>
    </source>
</evidence>
<evidence type="ECO:0000313" key="5">
    <source>
        <dbReference type="EMBL" id="RKP32387.1"/>
    </source>
</evidence>
<gene>
    <name evidence="5" type="ORF">METBISCDRAFT_21376</name>
</gene>
<evidence type="ECO:0000256" key="1">
    <source>
        <dbReference type="PROSITE-ProRule" id="PRU00175"/>
    </source>
</evidence>
<dbReference type="InterPro" id="IPR001841">
    <property type="entry name" value="Znf_RING"/>
</dbReference>
<evidence type="ECO:0000256" key="3">
    <source>
        <dbReference type="SAM" id="Phobius"/>
    </source>
</evidence>
<dbReference type="Gene3D" id="3.30.40.10">
    <property type="entry name" value="Zinc/RING finger domain, C3HC4 (zinc finger)"/>
    <property type="match status" value="1"/>
</dbReference>
<dbReference type="Pfam" id="PF13639">
    <property type="entry name" value="zf-RING_2"/>
    <property type="match status" value="1"/>
</dbReference>
<keyword evidence="1" id="KW-0863">Zinc-finger</keyword>
<feature type="compositionally biased region" description="Low complexity" evidence="2">
    <location>
        <begin position="346"/>
        <end position="364"/>
    </location>
</feature>
<dbReference type="InterPro" id="IPR051826">
    <property type="entry name" value="E3_ubiquitin-ligase_domain"/>
</dbReference>
<dbReference type="PROSITE" id="PS50089">
    <property type="entry name" value="ZF_RING_2"/>
    <property type="match status" value="1"/>
</dbReference>
<dbReference type="PANTHER" id="PTHR22765">
    <property type="entry name" value="RING FINGER AND PROTEASE ASSOCIATED DOMAIN-CONTAINING"/>
    <property type="match status" value="1"/>
</dbReference>
<dbReference type="GO" id="GO:0061630">
    <property type="term" value="F:ubiquitin protein ligase activity"/>
    <property type="evidence" value="ECO:0007669"/>
    <property type="project" value="TreeGrafter"/>
</dbReference>
<keyword evidence="6" id="KW-1185">Reference proteome</keyword>
<dbReference type="GO" id="GO:0006511">
    <property type="term" value="P:ubiquitin-dependent protein catabolic process"/>
    <property type="evidence" value="ECO:0007669"/>
    <property type="project" value="TreeGrafter"/>
</dbReference>
<organism evidence="5 6">
    <name type="scientific">Metschnikowia bicuspidata</name>
    <dbReference type="NCBI Taxonomy" id="27322"/>
    <lineage>
        <taxon>Eukaryota</taxon>
        <taxon>Fungi</taxon>
        <taxon>Dikarya</taxon>
        <taxon>Ascomycota</taxon>
        <taxon>Saccharomycotina</taxon>
        <taxon>Pichiomycetes</taxon>
        <taxon>Metschnikowiaceae</taxon>
        <taxon>Metschnikowia</taxon>
    </lineage>
</organism>
<keyword evidence="3" id="KW-0812">Transmembrane</keyword>
<dbReference type="PANTHER" id="PTHR22765:SF416">
    <property type="entry name" value="E3 UBIQUITIN-PROTEIN LIGASE GODZILLA"/>
    <property type="match status" value="1"/>
</dbReference>
<keyword evidence="1" id="KW-0479">Metal-binding</keyword>
<dbReference type="GO" id="GO:0005737">
    <property type="term" value="C:cytoplasm"/>
    <property type="evidence" value="ECO:0007669"/>
    <property type="project" value="TreeGrafter"/>
</dbReference>
<keyword evidence="1" id="KW-0862">Zinc</keyword>